<dbReference type="InterPro" id="IPR058503">
    <property type="entry name" value="DUF8190"/>
</dbReference>
<dbReference type="EMBL" id="WHUW01000041">
    <property type="protein sequence ID" value="KAF8432330.1"/>
    <property type="molecule type" value="Genomic_DNA"/>
</dbReference>
<comment type="caution">
    <text evidence="3">The sequence shown here is derived from an EMBL/GenBank/DDBJ whole genome shotgun (WGS) entry which is preliminary data.</text>
</comment>
<gene>
    <name evidence="3" type="ORF">L210DRAFT_3650419</name>
</gene>
<evidence type="ECO:0000259" key="2">
    <source>
        <dbReference type="Pfam" id="PF26608"/>
    </source>
</evidence>
<evidence type="ECO:0000313" key="4">
    <source>
        <dbReference type="Proteomes" id="UP001194468"/>
    </source>
</evidence>
<accession>A0AAD4BK39</accession>
<feature type="domain" description="DUF8190" evidence="2">
    <location>
        <begin position="176"/>
        <end position="297"/>
    </location>
</feature>
<evidence type="ECO:0000313" key="3">
    <source>
        <dbReference type="EMBL" id="KAF8432330.1"/>
    </source>
</evidence>
<feature type="compositionally biased region" description="Basic and acidic residues" evidence="1">
    <location>
        <begin position="1"/>
        <end position="20"/>
    </location>
</feature>
<proteinExistence type="predicted"/>
<reference evidence="3" key="1">
    <citation type="submission" date="2019-10" db="EMBL/GenBank/DDBJ databases">
        <authorList>
            <consortium name="DOE Joint Genome Institute"/>
            <person name="Kuo A."/>
            <person name="Miyauchi S."/>
            <person name="Kiss E."/>
            <person name="Drula E."/>
            <person name="Kohler A."/>
            <person name="Sanchez-Garcia M."/>
            <person name="Andreopoulos B."/>
            <person name="Barry K.W."/>
            <person name="Bonito G."/>
            <person name="Buee M."/>
            <person name="Carver A."/>
            <person name="Chen C."/>
            <person name="Cichocki N."/>
            <person name="Clum A."/>
            <person name="Culley D."/>
            <person name="Crous P.W."/>
            <person name="Fauchery L."/>
            <person name="Girlanda M."/>
            <person name="Hayes R."/>
            <person name="Keri Z."/>
            <person name="LaButti K."/>
            <person name="Lipzen A."/>
            <person name="Lombard V."/>
            <person name="Magnuson J."/>
            <person name="Maillard F."/>
            <person name="Morin E."/>
            <person name="Murat C."/>
            <person name="Nolan M."/>
            <person name="Ohm R."/>
            <person name="Pangilinan J."/>
            <person name="Pereira M."/>
            <person name="Perotto S."/>
            <person name="Peter M."/>
            <person name="Riley R."/>
            <person name="Sitrit Y."/>
            <person name="Stielow B."/>
            <person name="Szollosi G."/>
            <person name="Zifcakova L."/>
            <person name="Stursova M."/>
            <person name="Spatafora J.W."/>
            <person name="Tedersoo L."/>
            <person name="Vaario L.-M."/>
            <person name="Yamada A."/>
            <person name="Yan M."/>
            <person name="Wang P."/>
            <person name="Xu J."/>
            <person name="Bruns T."/>
            <person name="Baldrian P."/>
            <person name="Vilgalys R."/>
            <person name="Henrissat B."/>
            <person name="Grigoriev I.V."/>
            <person name="Hibbett D."/>
            <person name="Nagy L.G."/>
            <person name="Martin F.M."/>
        </authorList>
    </citation>
    <scope>NUCLEOTIDE SEQUENCE</scope>
    <source>
        <strain evidence="3">BED1</strain>
    </source>
</reference>
<organism evidence="3 4">
    <name type="scientific">Boletus edulis BED1</name>
    <dbReference type="NCBI Taxonomy" id="1328754"/>
    <lineage>
        <taxon>Eukaryota</taxon>
        <taxon>Fungi</taxon>
        <taxon>Dikarya</taxon>
        <taxon>Basidiomycota</taxon>
        <taxon>Agaricomycotina</taxon>
        <taxon>Agaricomycetes</taxon>
        <taxon>Agaricomycetidae</taxon>
        <taxon>Boletales</taxon>
        <taxon>Boletineae</taxon>
        <taxon>Boletaceae</taxon>
        <taxon>Boletoideae</taxon>
        <taxon>Boletus</taxon>
    </lineage>
</organism>
<reference evidence="3" key="2">
    <citation type="journal article" date="2020" name="Nat. Commun.">
        <title>Large-scale genome sequencing of mycorrhizal fungi provides insights into the early evolution of symbiotic traits.</title>
        <authorList>
            <person name="Miyauchi S."/>
            <person name="Kiss E."/>
            <person name="Kuo A."/>
            <person name="Drula E."/>
            <person name="Kohler A."/>
            <person name="Sanchez-Garcia M."/>
            <person name="Morin E."/>
            <person name="Andreopoulos B."/>
            <person name="Barry K.W."/>
            <person name="Bonito G."/>
            <person name="Buee M."/>
            <person name="Carver A."/>
            <person name="Chen C."/>
            <person name="Cichocki N."/>
            <person name="Clum A."/>
            <person name="Culley D."/>
            <person name="Crous P.W."/>
            <person name="Fauchery L."/>
            <person name="Girlanda M."/>
            <person name="Hayes R.D."/>
            <person name="Keri Z."/>
            <person name="LaButti K."/>
            <person name="Lipzen A."/>
            <person name="Lombard V."/>
            <person name="Magnuson J."/>
            <person name="Maillard F."/>
            <person name="Murat C."/>
            <person name="Nolan M."/>
            <person name="Ohm R.A."/>
            <person name="Pangilinan J."/>
            <person name="Pereira M.F."/>
            <person name="Perotto S."/>
            <person name="Peter M."/>
            <person name="Pfister S."/>
            <person name="Riley R."/>
            <person name="Sitrit Y."/>
            <person name="Stielow J.B."/>
            <person name="Szollosi G."/>
            <person name="Zifcakova L."/>
            <person name="Stursova M."/>
            <person name="Spatafora J.W."/>
            <person name="Tedersoo L."/>
            <person name="Vaario L.M."/>
            <person name="Yamada A."/>
            <person name="Yan M."/>
            <person name="Wang P."/>
            <person name="Xu J."/>
            <person name="Bruns T."/>
            <person name="Baldrian P."/>
            <person name="Vilgalys R."/>
            <person name="Dunand C."/>
            <person name="Henrissat B."/>
            <person name="Grigoriev I.V."/>
            <person name="Hibbett D."/>
            <person name="Nagy L.G."/>
            <person name="Martin F.M."/>
        </authorList>
    </citation>
    <scope>NUCLEOTIDE SEQUENCE</scope>
    <source>
        <strain evidence="3">BED1</strain>
    </source>
</reference>
<dbReference type="Pfam" id="PF26608">
    <property type="entry name" value="DUF8190"/>
    <property type="match status" value="1"/>
</dbReference>
<feature type="region of interest" description="Disordered" evidence="1">
    <location>
        <begin position="1"/>
        <end position="47"/>
    </location>
</feature>
<protein>
    <recommendedName>
        <fullName evidence="2">DUF8190 domain-containing protein</fullName>
    </recommendedName>
</protein>
<evidence type="ECO:0000256" key="1">
    <source>
        <dbReference type="SAM" id="MobiDB-lite"/>
    </source>
</evidence>
<dbReference type="Proteomes" id="UP001194468">
    <property type="component" value="Unassembled WGS sequence"/>
</dbReference>
<sequence>MSHRAQIDVDHLDEAVERSSSDTSESSDVGADLPNVDPLLDHAPADAPFDVTGVPEHMQADDAYAQTLIDEAILRSTRPDAADPDYEAEFRATAIQPVNLTTLKTWFEQKNHRAAINLLRQRSPIVINPDLCLSTTDDHVIPSIQGHFVDFVLYLGARLGLDAILPSTLVQHDHTWHINITFSNLFKQWPSTHCQLPFSTTGRMLYFGSRAQEEIWLAFVPNSLLEQPDAPPDMSPLTNAPGLGPASTSSSTALSADHAYMIVMFFSYLLSEMHLQDIHCNEQYPDPISYLSIARVTDILGRLDERNRRLQLTLDDARVLHRQVTLCWAEWIHAAPRSWKSDGFLANNSPVALTVRYGQNQPICSSQLEQAAVHMEQLTWDLDHDLTHIRLMSLSLAHHVLFRHVQDWRNISGRILHQLYDELYDLPSTDPQRDRVDLRHRRNGHEFPVYDADGFRVRRRLPRTFSESGALADLTKIDALFPPDDNGKNTYHAYPLAFTKQFGNVQAKRTLSCFDHVLRDINTALSPAVNQDDQHDYLFGDDVDRGAAVVSGTHAQIYNAMSHRVRDQARFHYVQLGLATSVICGTTAKTTATKRRFTYRKQHCQNGLPHQRFTSALRGDDQPQALRIEQTFSIDVRRLRDEHKNGTTVYTEVIAKVCKRLAHPTVIDPIKECIQPFKREVIPNLINWTTYPITSLIELLWKQHLPDMVLGHTVNPYHIEFMSMLERSLNYAHTGSGKVVSRKLMLPYFMSLGILHDGIPCLNKRLVAFTDLMSNKLVVDTNFWPRIPHNRHPLMGSNRVQELTYGKPHMHQSIARFVILDAVEHPSAVPVSINHTHNSRDPYFFNNSLLDHIFEVALQVYIDDVKKLVQMAIEDELRLLANGRDFAARNIARSRKVSLKTWLNCKNPLSYEKDDFPHLLAALDPARLNNGLPFSLDAPPGEGRPVSYFVGKIVDMSTKRREPPFIQDGMFQHIVAAAMEVLCKMTSRHHYLGHDTNTNKFKASISRVVTKMKINHVPWSTSNPDPHASGRPSTRVAHTVWLPLGAAEPSRLDQTTLVLTAPQTRNAEVMLSSDQIALKDPRASWSACHHRITNYHKILHKRSLPSEWAIRQASIQARDTFGLEVYQWVEANCDLTNNPLHAIALFIAHIFAGVIPNVFPPRTVCAPKHSTPTQLANYVANLPWEERREKKGASQSPPFITMVSTFIIAIMDVRSPMATTLNVVHFGKPTDKQKDDVRSFYDKHTSKGISLMNTILRFRLATPDTTKLSKGARWRLDMTPIPPEEIRTKWNSIKQCLKEDSAYGSYDAIVGLAGDHTAKTLLTNQWVKTRGRIQVARDGQQTLGRRRHVDDLPSSDDLVVLPYGENQEAGPSRNRRRI</sequence>
<name>A0AAD4BK39_BOLED</name>
<keyword evidence="4" id="KW-1185">Reference proteome</keyword>